<comment type="caution">
    <text evidence="8">The sequence shown here is derived from an EMBL/GenBank/DDBJ whole genome shotgun (WGS) entry which is preliminary data.</text>
</comment>
<dbReference type="SUPFAM" id="SSF48726">
    <property type="entry name" value="Immunoglobulin"/>
    <property type="match status" value="1"/>
</dbReference>
<dbReference type="PROSITE" id="PS50835">
    <property type="entry name" value="IG_LIKE"/>
    <property type="match status" value="1"/>
</dbReference>
<keyword evidence="3" id="KW-0597">Phosphoprotein</keyword>
<dbReference type="PANTHER" id="PTHR35971:SF5">
    <property type="entry name" value="OBSCURIN LIKE CYTOSKELETAL ADAPTOR 1"/>
    <property type="match status" value="1"/>
</dbReference>
<reference evidence="8 9" key="1">
    <citation type="journal article" date="2020" name="G3 (Bethesda)">
        <title>Draft Genome of the Common Snapping Turtle, Chelydra serpentina, a Model for Phenotypic Plasticity in Reptiles.</title>
        <authorList>
            <person name="Das D."/>
            <person name="Singh S.K."/>
            <person name="Bierstedt J."/>
            <person name="Erickson A."/>
            <person name="Galli G.L.J."/>
            <person name="Crossley D.A. 2nd"/>
            <person name="Rhen T."/>
        </authorList>
    </citation>
    <scope>NUCLEOTIDE SEQUENCE [LARGE SCALE GENOMIC DNA]</scope>
    <source>
        <strain evidence="8">KW</strain>
    </source>
</reference>
<sequence length="311" mass="34051">MGRRPGRLWHTSCPCGHAGSARRVPRRIYRTHTQAVRVHELGSSGALESPLLVWQERLPGDETKASLRSAHQTLWGRSPGWVNGQCRGSLVHTLALSHVHECTRWCLVHTHTHTLVTATCMCTCTRWFTVTRTCAHAHCLLPPASLSVGGARVQLSCSSVSLTPARLGPSRAGGCSPLTPAPSSTGPRHFLLICSVRPEDAGCIRFVAKAAASEASLQVEALPIRIVKPLRDKTALARHKATLECTVSQARGRVRWFRGDTEIFAGDKYEICNLDCYRTLIIHRVGPADEASYTCDAFDDRSTARLLVEGH</sequence>
<keyword evidence="9" id="KW-1185">Reference proteome</keyword>
<dbReference type="Gene3D" id="2.60.40.10">
    <property type="entry name" value="Immunoglobulins"/>
    <property type="match status" value="2"/>
</dbReference>
<comment type="subcellular location">
    <subcellularLocation>
        <location evidence="1">Cytoplasm</location>
    </subcellularLocation>
</comment>
<evidence type="ECO:0000259" key="7">
    <source>
        <dbReference type="PROSITE" id="PS50835"/>
    </source>
</evidence>
<keyword evidence="2" id="KW-0963">Cytoplasm</keyword>
<dbReference type="InterPro" id="IPR003599">
    <property type="entry name" value="Ig_sub"/>
</dbReference>
<dbReference type="Proteomes" id="UP000765507">
    <property type="component" value="Unassembled WGS sequence"/>
</dbReference>
<keyword evidence="4" id="KW-0677">Repeat</keyword>
<dbReference type="InterPro" id="IPR013098">
    <property type="entry name" value="Ig_I-set"/>
</dbReference>
<dbReference type="Pfam" id="PF07679">
    <property type="entry name" value="I-set"/>
    <property type="match status" value="1"/>
</dbReference>
<proteinExistence type="predicted"/>
<protein>
    <submittedName>
        <fullName evidence="8">Obscurin, cytoskeletal calmodulin and titin-interacting RhoGEF</fullName>
    </submittedName>
</protein>
<accession>A0A8T1RXS2</accession>
<feature type="domain" description="Ig-like" evidence="7">
    <location>
        <begin position="223"/>
        <end position="297"/>
    </location>
</feature>
<evidence type="ECO:0000313" key="8">
    <source>
        <dbReference type="EMBL" id="KAG6921411.1"/>
    </source>
</evidence>
<name>A0A8T1RXS2_CHESE</name>
<keyword evidence="6" id="KW-0393">Immunoglobulin domain</keyword>
<dbReference type="InterPro" id="IPR036179">
    <property type="entry name" value="Ig-like_dom_sf"/>
</dbReference>
<dbReference type="GO" id="GO:0005737">
    <property type="term" value="C:cytoplasm"/>
    <property type="evidence" value="ECO:0007669"/>
    <property type="project" value="UniProtKB-SubCell"/>
</dbReference>
<evidence type="ECO:0000256" key="2">
    <source>
        <dbReference type="ARBA" id="ARBA00022490"/>
    </source>
</evidence>
<gene>
    <name evidence="8" type="ORF">G0U57_007977</name>
</gene>
<dbReference type="InterPro" id="IPR013783">
    <property type="entry name" value="Ig-like_fold"/>
</dbReference>
<dbReference type="OrthoDB" id="6159398at2759"/>
<dbReference type="InterPro" id="IPR052385">
    <property type="entry name" value="Obscurin/Obscurin-like_Reg"/>
</dbReference>
<evidence type="ECO:0000256" key="4">
    <source>
        <dbReference type="ARBA" id="ARBA00022737"/>
    </source>
</evidence>
<organism evidence="8 9">
    <name type="scientific">Chelydra serpentina</name>
    <name type="common">Snapping turtle</name>
    <name type="synonym">Testudo serpentina</name>
    <dbReference type="NCBI Taxonomy" id="8475"/>
    <lineage>
        <taxon>Eukaryota</taxon>
        <taxon>Metazoa</taxon>
        <taxon>Chordata</taxon>
        <taxon>Craniata</taxon>
        <taxon>Vertebrata</taxon>
        <taxon>Euteleostomi</taxon>
        <taxon>Archelosauria</taxon>
        <taxon>Testudinata</taxon>
        <taxon>Testudines</taxon>
        <taxon>Cryptodira</taxon>
        <taxon>Durocryptodira</taxon>
        <taxon>Americhelydia</taxon>
        <taxon>Chelydroidea</taxon>
        <taxon>Chelydridae</taxon>
        <taxon>Chelydra</taxon>
    </lineage>
</organism>
<evidence type="ECO:0000256" key="5">
    <source>
        <dbReference type="ARBA" id="ARBA00023157"/>
    </source>
</evidence>
<dbReference type="PANTHER" id="PTHR35971">
    <property type="entry name" value="SI:DKEY-31G6.6"/>
    <property type="match status" value="1"/>
</dbReference>
<evidence type="ECO:0000256" key="3">
    <source>
        <dbReference type="ARBA" id="ARBA00022553"/>
    </source>
</evidence>
<dbReference type="SMART" id="SM00409">
    <property type="entry name" value="IG"/>
    <property type="match status" value="2"/>
</dbReference>
<dbReference type="FunFam" id="2.60.40.10:FF:000211">
    <property type="entry name" value="Obscurin-like protein 1"/>
    <property type="match status" value="1"/>
</dbReference>
<evidence type="ECO:0000313" key="9">
    <source>
        <dbReference type="Proteomes" id="UP000765507"/>
    </source>
</evidence>
<dbReference type="AlphaFoldDB" id="A0A8T1RXS2"/>
<evidence type="ECO:0000256" key="6">
    <source>
        <dbReference type="ARBA" id="ARBA00023319"/>
    </source>
</evidence>
<keyword evidence="5" id="KW-1015">Disulfide bond</keyword>
<dbReference type="EMBL" id="JAHGAV010002122">
    <property type="protein sequence ID" value="KAG6921411.1"/>
    <property type="molecule type" value="Genomic_DNA"/>
</dbReference>
<dbReference type="InterPro" id="IPR007110">
    <property type="entry name" value="Ig-like_dom"/>
</dbReference>
<evidence type="ECO:0000256" key="1">
    <source>
        <dbReference type="ARBA" id="ARBA00004496"/>
    </source>
</evidence>